<feature type="compositionally biased region" description="Polar residues" evidence="6">
    <location>
        <begin position="1"/>
        <end position="12"/>
    </location>
</feature>
<evidence type="ECO:0000256" key="2">
    <source>
        <dbReference type="ARBA" id="ARBA00022475"/>
    </source>
</evidence>
<evidence type="ECO:0000313" key="8">
    <source>
        <dbReference type="EMBL" id="RJQ89282.1"/>
    </source>
</evidence>
<feature type="transmembrane region" description="Helical" evidence="7">
    <location>
        <begin position="57"/>
        <end position="74"/>
    </location>
</feature>
<gene>
    <name evidence="8" type="ORF">D5S19_04760</name>
</gene>
<protein>
    <submittedName>
        <fullName evidence="8">ABC transporter permease</fullName>
    </submittedName>
</protein>
<organism evidence="8 9">
    <name type="scientific">Amycolatopsis panacis</name>
    <dbReference type="NCBI Taxonomy" id="2340917"/>
    <lineage>
        <taxon>Bacteria</taxon>
        <taxon>Bacillati</taxon>
        <taxon>Actinomycetota</taxon>
        <taxon>Actinomycetes</taxon>
        <taxon>Pseudonocardiales</taxon>
        <taxon>Pseudonocardiaceae</taxon>
        <taxon>Amycolatopsis</taxon>
    </lineage>
</organism>
<evidence type="ECO:0000256" key="5">
    <source>
        <dbReference type="ARBA" id="ARBA00023136"/>
    </source>
</evidence>
<evidence type="ECO:0000256" key="4">
    <source>
        <dbReference type="ARBA" id="ARBA00022989"/>
    </source>
</evidence>
<proteinExistence type="predicted"/>
<accession>A0A419I9F4</accession>
<dbReference type="CDD" id="cd06579">
    <property type="entry name" value="TM_PBP1_transp_AraH_like"/>
    <property type="match status" value="1"/>
</dbReference>
<feature type="transmembrane region" description="Helical" evidence="7">
    <location>
        <begin position="253"/>
        <end position="275"/>
    </location>
</feature>
<keyword evidence="9" id="KW-1185">Reference proteome</keyword>
<comment type="caution">
    <text evidence="8">The sequence shown here is derived from an EMBL/GenBank/DDBJ whole genome shotgun (WGS) entry which is preliminary data.</text>
</comment>
<feature type="transmembrane region" description="Helical" evidence="7">
    <location>
        <begin position="113"/>
        <end position="132"/>
    </location>
</feature>
<dbReference type="AlphaFoldDB" id="A0A419I9F4"/>
<feature type="transmembrane region" description="Helical" evidence="7">
    <location>
        <begin position="86"/>
        <end position="106"/>
    </location>
</feature>
<evidence type="ECO:0000313" key="9">
    <source>
        <dbReference type="Proteomes" id="UP000285112"/>
    </source>
</evidence>
<keyword evidence="5 7" id="KW-0472">Membrane</keyword>
<dbReference type="PANTHER" id="PTHR32196">
    <property type="entry name" value="ABC TRANSPORTER PERMEASE PROTEIN YPHD-RELATED-RELATED"/>
    <property type="match status" value="1"/>
</dbReference>
<feature type="compositionally biased region" description="Low complexity" evidence="6">
    <location>
        <begin position="22"/>
        <end position="42"/>
    </location>
</feature>
<evidence type="ECO:0000256" key="3">
    <source>
        <dbReference type="ARBA" id="ARBA00022692"/>
    </source>
</evidence>
<feature type="transmembrane region" description="Helical" evidence="7">
    <location>
        <begin position="206"/>
        <end position="224"/>
    </location>
</feature>
<dbReference type="InterPro" id="IPR001851">
    <property type="entry name" value="ABC_transp_permease"/>
</dbReference>
<dbReference type="Pfam" id="PF02653">
    <property type="entry name" value="BPD_transp_2"/>
    <property type="match status" value="1"/>
</dbReference>
<feature type="transmembrane region" description="Helical" evidence="7">
    <location>
        <begin position="309"/>
        <end position="327"/>
    </location>
</feature>
<name>A0A419I9F4_9PSEU</name>
<sequence>MSTACWNWQSPVRSHRPDEMRTPPMSSSTATPASTEPGAPTARGRIRGLVTTRRSHLALLAVIVVLVVITSWRSPVFLSWGNFANILQQMAIFGILAAGTTALMVSGGLDLSIGSNVSFSAMIMGSLMVHHWPPGVAVLLGVLAAIGVGLCNGVLAAFSRSHPFILTLGMLTLLQGAALLISNVPITAIPDSVLAIGLQRFGGLPPLVWALCITLLAAHILLRYSKIGRWIYALGASSSAAYRAGIPVRTLKICLYAGNGLLVGVAAVLFLIQLASAQAQMGTGLEMTAIAAVAVGGTPLAGGRGDIPGTILGIILLGLIGNALNLMSIPGELRYVLQGAVIVVAVMAQREK</sequence>
<dbReference type="EMBL" id="QZFV01000060">
    <property type="protein sequence ID" value="RJQ89282.1"/>
    <property type="molecule type" value="Genomic_DNA"/>
</dbReference>
<reference evidence="8 9" key="1">
    <citation type="submission" date="2018-09" db="EMBL/GenBank/DDBJ databases">
        <title>YIM PH 21725 draft genome.</title>
        <authorList>
            <person name="Miao C."/>
        </authorList>
    </citation>
    <scope>NUCLEOTIDE SEQUENCE [LARGE SCALE GENOMIC DNA]</scope>
    <source>
        <strain evidence="9">YIM PH21725</strain>
    </source>
</reference>
<dbReference type="PANTHER" id="PTHR32196:SF72">
    <property type="entry name" value="RIBOSE IMPORT PERMEASE PROTEIN RBSC"/>
    <property type="match status" value="1"/>
</dbReference>
<dbReference type="GO" id="GO:0005886">
    <property type="term" value="C:plasma membrane"/>
    <property type="evidence" value="ECO:0007669"/>
    <property type="project" value="UniProtKB-SubCell"/>
</dbReference>
<feature type="region of interest" description="Disordered" evidence="6">
    <location>
        <begin position="1"/>
        <end position="43"/>
    </location>
</feature>
<keyword evidence="4 7" id="KW-1133">Transmembrane helix</keyword>
<comment type="subcellular location">
    <subcellularLocation>
        <location evidence="1">Cell membrane</location>
        <topology evidence="1">Multi-pass membrane protein</topology>
    </subcellularLocation>
</comment>
<dbReference type="Proteomes" id="UP000285112">
    <property type="component" value="Unassembled WGS sequence"/>
</dbReference>
<evidence type="ECO:0000256" key="6">
    <source>
        <dbReference type="SAM" id="MobiDB-lite"/>
    </source>
</evidence>
<evidence type="ECO:0000256" key="1">
    <source>
        <dbReference type="ARBA" id="ARBA00004651"/>
    </source>
</evidence>
<feature type="transmembrane region" description="Helical" evidence="7">
    <location>
        <begin position="165"/>
        <end position="186"/>
    </location>
</feature>
<evidence type="ECO:0000256" key="7">
    <source>
        <dbReference type="SAM" id="Phobius"/>
    </source>
</evidence>
<keyword evidence="2" id="KW-1003">Cell membrane</keyword>
<dbReference type="GO" id="GO:0022857">
    <property type="term" value="F:transmembrane transporter activity"/>
    <property type="evidence" value="ECO:0007669"/>
    <property type="project" value="InterPro"/>
</dbReference>
<feature type="transmembrane region" description="Helical" evidence="7">
    <location>
        <begin position="138"/>
        <end position="158"/>
    </location>
</feature>
<keyword evidence="3 7" id="KW-0812">Transmembrane</keyword>